<dbReference type="PROSITE" id="PS50891">
    <property type="entry name" value="LOB"/>
    <property type="match status" value="1"/>
</dbReference>
<dbReference type="EMBL" id="JAXQNO010000011">
    <property type="protein sequence ID" value="KAK4788919.1"/>
    <property type="molecule type" value="Genomic_DNA"/>
</dbReference>
<dbReference type="InterPro" id="IPR004883">
    <property type="entry name" value="LOB"/>
</dbReference>
<reference evidence="4 5" key="1">
    <citation type="journal article" date="2023" name="Hortic Res">
        <title>Pangenome of water caltrop reveals structural variations and asymmetric subgenome divergence after allopolyploidization.</title>
        <authorList>
            <person name="Zhang X."/>
            <person name="Chen Y."/>
            <person name="Wang L."/>
            <person name="Yuan Y."/>
            <person name="Fang M."/>
            <person name="Shi L."/>
            <person name="Lu R."/>
            <person name="Comes H.P."/>
            <person name="Ma Y."/>
            <person name="Chen Y."/>
            <person name="Huang G."/>
            <person name="Zhou Y."/>
            <person name="Zheng Z."/>
            <person name="Qiu Y."/>
        </authorList>
    </citation>
    <scope>NUCLEOTIDE SEQUENCE [LARGE SCALE GENOMIC DNA]</scope>
    <source>
        <strain evidence="4">F231</strain>
    </source>
</reference>
<organism evidence="4 5">
    <name type="scientific">Trapa natans</name>
    <name type="common">Water chestnut</name>
    <dbReference type="NCBI Taxonomy" id="22666"/>
    <lineage>
        <taxon>Eukaryota</taxon>
        <taxon>Viridiplantae</taxon>
        <taxon>Streptophyta</taxon>
        <taxon>Embryophyta</taxon>
        <taxon>Tracheophyta</taxon>
        <taxon>Spermatophyta</taxon>
        <taxon>Magnoliopsida</taxon>
        <taxon>eudicotyledons</taxon>
        <taxon>Gunneridae</taxon>
        <taxon>Pentapetalae</taxon>
        <taxon>rosids</taxon>
        <taxon>malvids</taxon>
        <taxon>Myrtales</taxon>
        <taxon>Lythraceae</taxon>
        <taxon>Trapa</taxon>
    </lineage>
</organism>
<comment type="caution">
    <text evidence="4">The sequence shown here is derived from an EMBL/GenBank/DDBJ whole genome shotgun (WGS) entry which is preliminary data.</text>
</comment>
<protein>
    <recommendedName>
        <fullName evidence="3">LOB domain-containing protein</fullName>
    </recommendedName>
</protein>
<dbReference type="GO" id="GO:0009755">
    <property type="term" value="P:hormone-mediated signaling pathway"/>
    <property type="evidence" value="ECO:0007669"/>
    <property type="project" value="TreeGrafter"/>
</dbReference>
<gene>
    <name evidence="4" type="ORF">SAY86_020238</name>
</gene>
<comment type="similarity">
    <text evidence="1">Belongs to the LOB domain-containing protein family.</text>
</comment>
<dbReference type="PANTHER" id="PTHR31529:SF4">
    <property type="entry name" value="LOB DOMAIN-CONTAINING PROTEIN 30"/>
    <property type="match status" value="1"/>
</dbReference>
<dbReference type="Proteomes" id="UP001346149">
    <property type="component" value="Unassembled WGS sequence"/>
</dbReference>
<evidence type="ECO:0000256" key="1">
    <source>
        <dbReference type="ARBA" id="ARBA00005474"/>
    </source>
</evidence>
<feature type="compositionally biased region" description="Polar residues" evidence="2">
    <location>
        <begin position="1"/>
        <end position="14"/>
    </location>
</feature>
<name>A0AAN7LPH2_TRANT</name>
<dbReference type="AlphaFoldDB" id="A0AAN7LPH2"/>
<evidence type="ECO:0000259" key="3">
    <source>
        <dbReference type="PROSITE" id="PS50891"/>
    </source>
</evidence>
<dbReference type="PANTHER" id="PTHR31529">
    <property type="entry name" value="LOB DOMAIN CONTAINING PROTEIN"/>
    <property type="match status" value="1"/>
</dbReference>
<evidence type="ECO:0000313" key="5">
    <source>
        <dbReference type="Proteomes" id="UP001346149"/>
    </source>
</evidence>
<dbReference type="Pfam" id="PF03195">
    <property type="entry name" value="LOB"/>
    <property type="match status" value="1"/>
</dbReference>
<evidence type="ECO:0000256" key="2">
    <source>
        <dbReference type="SAM" id="MobiDB-lite"/>
    </source>
</evidence>
<proteinExistence type="inferred from homology"/>
<dbReference type="GO" id="GO:0045893">
    <property type="term" value="P:positive regulation of DNA-templated transcription"/>
    <property type="evidence" value="ECO:0007669"/>
    <property type="project" value="TreeGrafter"/>
</dbReference>
<evidence type="ECO:0000313" key="4">
    <source>
        <dbReference type="EMBL" id="KAK4788919.1"/>
    </source>
</evidence>
<feature type="region of interest" description="Disordered" evidence="2">
    <location>
        <begin position="1"/>
        <end position="32"/>
    </location>
</feature>
<keyword evidence="5" id="KW-1185">Reference proteome</keyword>
<sequence>MSSNPDQKKNITANSSTSSCGAAGGGSSGRRGEGPCGACKFFKKKCIPGCIFAPYFQSEQGVTHFAAVHKIFGARNVTDLLHHIPIHERLNAVTTICYEAQARLRDPVYGCVGHIFALEQQILKLQMEVSYLQAHLATLNLPPPHVPPSQPHLMMPLPLSTTDIPTTSSFPTAYDISMLFDPAMQQSPLECMQQHPPPRAVMHQSQQRQMDPSHFMEGCSARGSDII</sequence>
<feature type="domain" description="LOB" evidence="3">
    <location>
        <begin position="34"/>
        <end position="136"/>
    </location>
</feature>
<dbReference type="GO" id="GO:0005634">
    <property type="term" value="C:nucleus"/>
    <property type="evidence" value="ECO:0007669"/>
    <property type="project" value="TreeGrafter"/>
</dbReference>
<accession>A0AAN7LPH2</accession>